<dbReference type="AlphaFoldDB" id="W2P7R8"/>
<evidence type="ECO:0000256" key="1">
    <source>
        <dbReference type="SAM" id="MobiDB-lite"/>
    </source>
</evidence>
<name>W2P7R8_PHYNI</name>
<feature type="region of interest" description="Disordered" evidence="1">
    <location>
        <begin position="141"/>
        <end position="168"/>
    </location>
</feature>
<accession>W2P7R8</accession>
<gene>
    <name evidence="2" type="ORF">L914_00242</name>
</gene>
<feature type="compositionally biased region" description="Basic residues" evidence="1">
    <location>
        <begin position="157"/>
        <end position="168"/>
    </location>
</feature>
<dbReference type="VEuPathDB" id="FungiDB:PPTG_17451"/>
<feature type="region of interest" description="Disordered" evidence="1">
    <location>
        <begin position="43"/>
        <end position="87"/>
    </location>
</feature>
<dbReference type="EMBL" id="KI690397">
    <property type="protein sequence ID" value="ETM56851.1"/>
    <property type="molecule type" value="Genomic_DNA"/>
</dbReference>
<proteinExistence type="predicted"/>
<reference evidence="2" key="1">
    <citation type="submission" date="2013-11" db="EMBL/GenBank/DDBJ databases">
        <title>The Genome Sequence of Phytophthora parasitica IAC_01/95.</title>
        <authorList>
            <consortium name="The Broad Institute Genomics Platform"/>
            <person name="Russ C."/>
            <person name="Tyler B."/>
            <person name="Panabieres F."/>
            <person name="Shan W."/>
            <person name="Tripathy S."/>
            <person name="Grunwald N."/>
            <person name="Machado M."/>
            <person name="Johnson C.S."/>
            <person name="Arredondo F."/>
            <person name="Hong C."/>
            <person name="Coffey M."/>
            <person name="Young S.K."/>
            <person name="Zeng Q."/>
            <person name="Gargeya S."/>
            <person name="Fitzgerald M."/>
            <person name="Abouelleil A."/>
            <person name="Alvarado L."/>
            <person name="Chapman S.B."/>
            <person name="Gainer-Dewar J."/>
            <person name="Goldberg J."/>
            <person name="Griggs A."/>
            <person name="Gujja S."/>
            <person name="Hansen M."/>
            <person name="Howarth C."/>
            <person name="Imamovic A."/>
            <person name="Ireland A."/>
            <person name="Larimer J."/>
            <person name="McCowan C."/>
            <person name="Murphy C."/>
            <person name="Pearson M."/>
            <person name="Poon T.W."/>
            <person name="Priest M."/>
            <person name="Roberts A."/>
            <person name="Saif S."/>
            <person name="Shea T."/>
            <person name="Sykes S."/>
            <person name="Wortman J."/>
            <person name="Nusbaum C."/>
            <person name="Birren B."/>
        </authorList>
    </citation>
    <scope>NUCLEOTIDE SEQUENCE [LARGE SCALE GENOMIC DNA]</scope>
    <source>
        <strain evidence="2">IAC_01/95</strain>
    </source>
</reference>
<protein>
    <submittedName>
        <fullName evidence="2">Uncharacterized protein</fullName>
    </submittedName>
</protein>
<organism evidence="2">
    <name type="scientific">Phytophthora nicotianae</name>
    <name type="common">Potato buckeye rot agent</name>
    <name type="synonym">Phytophthora parasitica</name>
    <dbReference type="NCBI Taxonomy" id="4792"/>
    <lineage>
        <taxon>Eukaryota</taxon>
        <taxon>Sar</taxon>
        <taxon>Stramenopiles</taxon>
        <taxon>Oomycota</taxon>
        <taxon>Peronosporomycetes</taxon>
        <taxon>Peronosporales</taxon>
        <taxon>Peronosporaceae</taxon>
        <taxon>Phytophthora</taxon>
    </lineage>
</organism>
<evidence type="ECO:0000313" key="2">
    <source>
        <dbReference type="EMBL" id="ETM56851.1"/>
    </source>
</evidence>
<sequence>MSPVYVFVIGVRESMRKHCLTRAEPKILEEAFAIALREDYTVSSSDGKALSEEARVSPMQRPSEMLKKPSRPHSQNNGQDQDQEETDEHALLPKVNETAEHVLIPKMNRVVEQMWLPTRRTAVELETLPRTDMAVEHEVLLSSDDENSSASISYSTRSKKSKRKNNSHGRLILHQRAESASFHRSCNPAFRCRVGYQSPESIMETFTPGREGRRNRTSLLDNRRRHFSRCTERGQRRDGVVTTSGG</sequence>
<dbReference type="Proteomes" id="UP000054532">
    <property type="component" value="Unassembled WGS sequence"/>
</dbReference>